<sequence length="222" mass="24644">MDQLREELSCAICLDICYEPSTTPCGHSFCKKCLKSAATKCGKKCPKCRQIISNGRSCTVNTVLWNTVQLLFPKEIEARKASMVVGDGDSPKNRGTSSNERRNRGGRRGDSRNNSSFIMSSELVSLAEFNRTMTTQNSQETSGNNRTTTRNRRVPDQSQDAALALRLQRQEFLSSRSLPVPPAQAPTRSSTVNSARTNLRAIASRAMRQPSTTVVRNRFSYS</sequence>
<dbReference type="STRING" id="29655.A0A0K9NVX8"/>
<keyword evidence="15" id="KW-1185">Reference proteome</keyword>
<dbReference type="SMART" id="SM00184">
    <property type="entry name" value="RING"/>
    <property type="match status" value="1"/>
</dbReference>
<keyword evidence="5" id="KW-0479">Metal-binding</keyword>
<dbReference type="GO" id="GO:0035861">
    <property type="term" value="C:site of double-strand break"/>
    <property type="evidence" value="ECO:0000318"/>
    <property type="project" value="GO_Central"/>
</dbReference>
<feature type="region of interest" description="Disordered" evidence="12">
    <location>
        <begin position="83"/>
        <end position="117"/>
    </location>
</feature>
<dbReference type="Proteomes" id="UP000036987">
    <property type="component" value="Unassembled WGS sequence"/>
</dbReference>
<gene>
    <name evidence="14" type="ORF">ZOSMA_56G00290</name>
</gene>
<name>A0A0K9NVX8_ZOSMR</name>
<evidence type="ECO:0000256" key="9">
    <source>
        <dbReference type="ARBA" id="ARBA00022833"/>
    </source>
</evidence>
<dbReference type="InterPro" id="IPR013083">
    <property type="entry name" value="Znf_RING/FYVE/PHD"/>
</dbReference>
<evidence type="ECO:0000256" key="7">
    <source>
        <dbReference type="ARBA" id="ARBA00022771"/>
    </source>
</evidence>
<dbReference type="EC" id="2.3.2.27" evidence="3"/>
<dbReference type="Pfam" id="PF13923">
    <property type="entry name" value="zf-C3HC4_2"/>
    <property type="match status" value="1"/>
</dbReference>
<dbReference type="InterPro" id="IPR001841">
    <property type="entry name" value="Znf_RING"/>
</dbReference>
<feature type="compositionally biased region" description="Basic and acidic residues" evidence="12">
    <location>
        <begin position="99"/>
        <end position="111"/>
    </location>
</feature>
<keyword evidence="7 11" id="KW-0863">Zinc-finger</keyword>
<dbReference type="InterPro" id="IPR051657">
    <property type="entry name" value="RNF168/RNF169_E3_ubiq-ligase"/>
</dbReference>
<dbReference type="OrthoDB" id="6105938at2759"/>
<keyword evidence="10" id="KW-0539">Nucleus</keyword>
<dbReference type="PANTHER" id="PTHR23328">
    <property type="entry name" value="RING-TYPE DOMAIN-CONTAINING PROTEIN"/>
    <property type="match status" value="1"/>
</dbReference>
<dbReference type="GO" id="GO:0061630">
    <property type="term" value="F:ubiquitin protein ligase activity"/>
    <property type="evidence" value="ECO:0007669"/>
    <property type="project" value="UniProtKB-EC"/>
</dbReference>
<evidence type="ECO:0000256" key="3">
    <source>
        <dbReference type="ARBA" id="ARBA00012483"/>
    </source>
</evidence>
<dbReference type="GO" id="GO:0004842">
    <property type="term" value="F:ubiquitin-protein transferase activity"/>
    <property type="evidence" value="ECO:0000318"/>
    <property type="project" value="GO_Central"/>
</dbReference>
<dbReference type="PANTHER" id="PTHR23328:SF0">
    <property type="entry name" value="RING-TYPE DOMAIN-CONTAINING PROTEIN"/>
    <property type="match status" value="1"/>
</dbReference>
<keyword evidence="6" id="KW-0227">DNA damage</keyword>
<feature type="compositionally biased region" description="Polar residues" evidence="12">
    <location>
        <begin position="133"/>
        <end position="143"/>
    </location>
</feature>
<keyword evidence="8" id="KW-0833">Ubl conjugation pathway</keyword>
<keyword evidence="9" id="KW-0862">Zinc</keyword>
<evidence type="ECO:0000256" key="12">
    <source>
        <dbReference type="SAM" id="MobiDB-lite"/>
    </source>
</evidence>
<dbReference type="GO" id="GO:0008270">
    <property type="term" value="F:zinc ion binding"/>
    <property type="evidence" value="ECO:0007669"/>
    <property type="project" value="UniProtKB-KW"/>
</dbReference>
<feature type="domain" description="RING-type" evidence="13">
    <location>
        <begin position="10"/>
        <end position="49"/>
    </location>
</feature>
<proteinExistence type="predicted"/>
<comment type="subcellular location">
    <subcellularLocation>
        <location evidence="2">Nucleus</location>
    </subcellularLocation>
</comment>
<dbReference type="InterPro" id="IPR017907">
    <property type="entry name" value="Znf_RING_CS"/>
</dbReference>
<protein>
    <recommendedName>
        <fullName evidence="3">RING-type E3 ubiquitin transferase</fullName>
        <ecNumber evidence="3">2.3.2.27</ecNumber>
    </recommendedName>
</protein>
<dbReference type="SUPFAM" id="SSF57850">
    <property type="entry name" value="RING/U-box"/>
    <property type="match status" value="1"/>
</dbReference>
<dbReference type="EMBL" id="LFYR01001565">
    <property type="protein sequence ID" value="KMZ60798.1"/>
    <property type="molecule type" value="Genomic_DNA"/>
</dbReference>
<evidence type="ECO:0000256" key="2">
    <source>
        <dbReference type="ARBA" id="ARBA00004123"/>
    </source>
</evidence>
<evidence type="ECO:0000259" key="13">
    <source>
        <dbReference type="PROSITE" id="PS50089"/>
    </source>
</evidence>
<feature type="region of interest" description="Disordered" evidence="12">
    <location>
        <begin position="174"/>
        <end position="194"/>
    </location>
</feature>
<comment type="catalytic activity">
    <reaction evidence="1">
        <text>S-ubiquitinyl-[E2 ubiquitin-conjugating enzyme]-L-cysteine + [acceptor protein]-L-lysine = [E2 ubiquitin-conjugating enzyme]-L-cysteine + N(6)-ubiquitinyl-[acceptor protein]-L-lysine.</text>
        <dbReference type="EC" id="2.3.2.27"/>
    </reaction>
</comment>
<comment type="caution">
    <text evidence="14">The sequence shown here is derived from an EMBL/GenBank/DDBJ whole genome shotgun (WGS) entry which is preliminary data.</text>
</comment>
<evidence type="ECO:0000313" key="15">
    <source>
        <dbReference type="Proteomes" id="UP000036987"/>
    </source>
</evidence>
<dbReference type="GO" id="GO:0031491">
    <property type="term" value="F:nucleosome binding"/>
    <property type="evidence" value="ECO:0000318"/>
    <property type="project" value="GO_Central"/>
</dbReference>
<evidence type="ECO:0000256" key="10">
    <source>
        <dbReference type="ARBA" id="ARBA00023242"/>
    </source>
</evidence>
<dbReference type="GO" id="GO:0006302">
    <property type="term" value="P:double-strand break repair"/>
    <property type="evidence" value="ECO:0000318"/>
    <property type="project" value="GO_Central"/>
</dbReference>
<evidence type="ECO:0000256" key="5">
    <source>
        <dbReference type="ARBA" id="ARBA00022723"/>
    </source>
</evidence>
<accession>A0A0K9NVX8</accession>
<evidence type="ECO:0000313" key="14">
    <source>
        <dbReference type="EMBL" id="KMZ60798.1"/>
    </source>
</evidence>
<dbReference type="AlphaFoldDB" id="A0A0K9NVX8"/>
<feature type="region of interest" description="Disordered" evidence="12">
    <location>
        <begin position="133"/>
        <end position="156"/>
    </location>
</feature>
<evidence type="ECO:0000256" key="11">
    <source>
        <dbReference type="PROSITE-ProRule" id="PRU00175"/>
    </source>
</evidence>
<evidence type="ECO:0000256" key="4">
    <source>
        <dbReference type="ARBA" id="ARBA00022679"/>
    </source>
</evidence>
<dbReference type="OMA" id="KQANPNE"/>
<dbReference type="GO" id="GO:0005634">
    <property type="term" value="C:nucleus"/>
    <property type="evidence" value="ECO:0000318"/>
    <property type="project" value="GO_Central"/>
</dbReference>
<dbReference type="PROSITE" id="PS50089">
    <property type="entry name" value="ZF_RING_2"/>
    <property type="match status" value="1"/>
</dbReference>
<dbReference type="PROSITE" id="PS00518">
    <property type="entry name" value="ZF_RING_1"/>
    <property type="match status" value="1"/>
</dbReference>
<evidence type="ECO:0000256" key="1">
    <source>
        <dbReference type="ARBA" id="ARBA00000900"/>
    </source>
</evidence>
<dbReference type="Gene3D" id="3.30.40.10">
    <property type="entry name" value="Zinc/RING finger domain, C3HC4 (zinc finger)"/>
    <property type="match status" value="1"/>
</dbReference>
<organism evidence="14 15">
    <name type="scientific">Zostera marina</name>
    <name type="common">Eelgrass</name>
    <dbReference type="NCBI Taxonomy" id="29655"/>
    <lineage>
        <taxon>Eukaryota</taxon>
        <taxon>Viridiplantae</taxon>
        <taxon>Streptophyta</taxon>
        <taxon>Embryophyta</taxon>
        <taxon>Tracheophyta</taxon>
        <taxon>Spermatophyta</taxon>
        <taxon>Magnoliopsida</taxon>
        <taxon>Liliopsida</taxon>
        <taxon>Zosteraceae</taxon>
        <taxon>Zostera</taxon>
    </lineage>
</organism>
<evidence type="ECO:0000256" key="8">
    <source>
        <dbReference type="ARBA" id="ARBA00022786"/>
    </source>
</evidence>
<evidence type="ECO:0000256" key="6">
    <source>
        <dbReference type="ARBA" id="ARBA00022763"/>
    </source>
</evidence>
<keyword evidence="4" id="KW-0808">Transferase</keyword>
<reference evidence="15" key="1">
    <citation type="journal article" date="2016" name="Nature">
        <title>The genome of the seagrass Zostera marina reveals angiosperm adaptation to the sea.</title>
        <authorList>
            <person name="Olsen J.L."/>
            <person name="Rouze P."/>
            <person name="Verhelst B."/>
            <person name="Lin Y.-C."/>
            <person name="Bayer T."/>
            <person name="Collen J."/>
            <person name="Dattolo E."/>
            <person name="De Paoli E."/>
            <person name="Dittami S."/>
            <person name="Maumus F."/>
            <person name="Michel G."/>
            <person name="Kersting A."/>
            <person name="Lauritano C."/>
            <person name="Lohaus R."/>
            <person name="Toepel M."/>
            <person name="Tonon T."/>
            <person name="Vanneste K."/>
            <person name="Amirebrahimi M."/>
            <person name="Brakel J."/>
            <person name="Bostroem C."/>
            <person name="Chovatia M."/>
            <person name="Grimwood J."/>
            <person name="Jenkins J.W."/>
            <person name="Jueterbock A."/>
            <person name="Mraz A."/>
            <person name="Stam W.T."/>
            <person name="Tice H."/>
            <person name="Bornberg-Bauer E."/>
            <person name="Green P.J."/>
            <person name="Pearson G.A."/>
            <person name="Procaccini G."/>
            <person name="Duarte C.M."/>
            <person name="Schmutz J."/>
            <person name="Reusch T.B.H."/>
            <person name="Van de Peer Y."/>
        </authorList>
    </citation>
    <scope>NUCLEOTIDE SEQUENCE [LARGE SCALE GENOMIC DNA]</scope>
    <source>
        <strain evidence="15">cv. Finnish</strain>
    </source>
</reference>